<organism evidence="1 2">
    <name type="scientific">Romanomermis culicivorax</name>
    <name type="common">Nematode worm</name>
    <dbReference type="NCBI Taxonomy" id="13658"/>
    <lineage>
        <taxon>Eukaryota</taxon>
        <taxon>Metazoa</taxon>
        <taxon>Ecdysozoa</taxon>
        <taxon>Nematoda</taxon>
        <taxon>Enoplea</taxon>
        <taxon>Dorylaimia</taxon>
        <taxon>Mermithida</taxon>
        <taxon>Mermithoidea</taxon>
        <taxon>Mermithidae</taxon>
        <taxon>Romanomermis</taxon>
    </lineage>
</organism>
<proteinExistence type="predicted"/>
<sequence length="82" mass="9223">MEKGDLNVNTRAIAVKLIEELDGDKHCLYSVTINVHEYSSIIPKISFMRKKLTKKIKTLSSCCCHPVVLLLPLPSHCHDMSS</sequence>
<reference evidence="2" key="1">
    <citation type="submission" date="2022-11" db="UniProtKB">
        <authorList>
            <consortium name="WormBaseParasite"/>
        </authorList>
    </citation>
    <scope>IDENTIFICATION</scope>
</reference>
<keyword evidence="1" id="KW-1185">Reference proteome</keyword>
<accession>A0A915ICU3</accession>
<evidence type="ECO:0000313" key="1">
    <source>
        <dbReference type="Proteomes" id="UP000887565"/>
    </source>
</evidence>
<protein>
    <submittedName>
        <fullName evidence="2">Uncharacterized protein</fullName>
    </submittedName>
</protein>
<name>A0A915ICU3_ROMCU</name>
<evidence type="ECO:0000313" key="2">
    <source>
        <dbReference type="WBParaSite" id="nRc.2.0.1.t12009-RA"/>
    </source>
</evidence>
<dbReference type="WBParaSite" id="nRc.2.0.1.t12009-RA">
    <property type="protein sequence ID" value="nRc.2.0.1.t12009-RA"/>
    <property type="gene ID" value="nRc.2.0.1.g12009"/>
</dbReference>
<dbReference type="AlphaFoldDB" id="A0A915ICU3"/>
<dbReference type="Proteomes" id="UP000887565">
    <property type="component" value="Unplaced"/>
</dbReference>